<dbReference type="Gene3D" id="2.120.10.30">
    <property type="entry name" value="TolB, C-terminal domain"/>
    <property type="match status" value="3"/>
</dbReference>
<dbReference type="GO" id="GO:0043235">
    <property type="term" value="C:receptor complex"/>
    <property type="evidence" value="ECO:0007669"/>
    <property type="project" value="TreeGrafter"/>
</dbReference>
<feature type="disulfide bond" evidence="13">
    <location>
        <begin position="34"/>
        <end position="46"/>
    </location>
</feature>
<dbReference type="InterPro" id="IPR009030">
    <property type="entry name" value="Growth_fac_rcpt_cys_sf"/>
</dbReference>
<dbReference type="FunFam" id="2.10.25.10:FF:000009">
    <property type="entry name" value="Low-density lipoprotein receptor isoform 1"/>
    <property type="match status" value="2"/>
</dbReference>
<dbReference type="InterPro" id="IPR036055">
    <property type="entry name" value="LDL_receptor-like_sf"/>
</dbReference>
<dbReference type="PANTHER" id="PTHR22722:SF14">
    <property type="entry name" value="MEGALIN, ISOFORM A"/>
    <property type="match status" value="1"/>
</dbReference>
<feature type="disulfide bond" evidence="13">
    <location>
        <begin position="980"/>
        <end position="992"/>
    </location>
</feature>
<feature type="domain" description="EGF-like" evidence="17">
    <location>
        <begin position="1333"/>
        <end position="1348"/>
    </location>
</feature>
<feature type="disulfide bond" evidence="13">
    <location>
        <begin position="1240"/>
        <end position="1258"/>
    </location>
</feature>
<feature type="signal peptide" evidence="16">
    <location>
        <begin position="1"/>
        <end position="20"/>
    </location>
</feature>
<dbReference type="PROSITE" id="PS01187">
    <property type="entry name" value="EGF_CA"/>
    <property type="match status" value="2"/>
</dbReference>
<dbReference type="FunFam" id="4.10.400.10:FF:000065">
    <property type="entry name" value="Transmembrane protease serine 7"/>
    <property type="match status" value="1"/>
</dbReference>
<dbReference type="GO" id="GO:0016324">
    <property type="term" value="C:apical plasma membrane"/>
    <property type="evidence" value="ECO:0007669"/>
    <property type="project" value="TreeGrafter"/>
</dbReference>
<dbReference type="SUPFAM" id="SSF63825">
    <property type="entry name" value="YWTD domain"/>
    <property type="match status" value="3"/>
</dbReference>
<feature type="disulfide bond" evidence="13">
    <location>
        <begin position="1109"/>
        <end position="1127"/>
    </location>
</feature>
<dbReference type="InterPro" id="IPR026823">
    <property type="entry name" value="cEGF"/>
</dbReference>
<evidence type="ECO:0000256" key="7">
    <source>
        <dbReference type="ARBA" id="ARBA00022737"/>
    </source>
</evidence>
<name>A0A1B1UZF6_MONAT</name>
<keyword evidence="10 13" id="KW-1015">Disulfide bond</keyword>
<evidence type="ECO:0000259" key="17">
    <source>
        <dbReference type="PROSITE" id="PS01186"/>
    </source>
</evidence>
<feature type="disulfide bond" evidence="13">
    <location>
        <begin position="1069"/>
        <end position="1087"/>
    </location>
</feature>
<dbReference type="EMBL" id="KX428486">
    <property type="protein sequence ID" value="ANW09597.1"/>
    <property type="molecule type" value="mRNA"/>
</dbReference>
<feature type="disulfide bond" evidence="13">
    <location>
        <begin position="165"/>
        <end position="183"/>
    </location>
</feature>
<feature type="repeat" description="LDL-receptor class B" evidence="14">
    <location>
        <begin position="495"/>
        <end position="537"/>
    </location>
</feature>
<keyword evidence="4" id="KW-0254">Endocytosis</keyword>
<dbReference type="SUPFAM" id="SSF57184">
    <property type="entry name" value="Growth factor receptor domain"/>
    <property type="match status" value="1"/>
</dbReference>
<evidence type="ECO:0000313" key="18">
    <source>
        <dbReference type="EMBL" id="ANW09597.1"/>
    </source>
</evidence>
<keyword evidence="9 15" id="KW-0472">Membrane</keyword>
<keyword evidence="7" id="KW-0677">Repeat</keyword>
<comment type="subcellular location">
    <subcellularLocation>
        <location evidence="1">Membrane</location>
        <topology evidence="1">Single-pass type I membrane protein</topology>
    </subcellularLocation>
</comment>
<protein>
    <submittedName>
        <fullName evidence="18">Vitellogenin 2</fullName>
    </submittedName>
</protein>
<dbReference type="InterPro" id="IPR023415">
    <property type="entry name" value="LDLR_class-A_CS"/>
</dbReference>
<dbReference type="Pfam" id="PF07645">
    <property type="entry name" value="EGF_CA"/>
    <property type="match status" value="1"/>
</dbReference>
<evidence type="ECO:0000256" key="14">
    <source>
        <dbReference type="PROSITE-ProRule" id="PRU00461"/>
    </source>
</evidence>
<evidence type="ECO:0000256" key="5">
    <source>
        <dbReference type="ARBA" id="ARBA00022692"/>
    </source>
</evidence>
<reference evidence="18" key="1">
    <citation type="submission" date="2016-06" db="EMBL/GenBank/DDBJ databases">
        <title>Ascaroside signals coordinate the dispersal of a plant-parasitic nematode with the metamorphosis of its vector beetle.</title>
        <authorList>
            <person name="Zhao L."/>
            <person name="Zhang X."/>
            <person name="Wei Y."/>
            <person name="Zhou J."/>
            <person name="Zhang W."/>
            <person name="Qin P."/>
            <person name="Chinta S."/>
            <person name="Kong X."/>
            <person name="Liu Y."/>
            <person name="Yu H."/>
            <person name="Hu S."/>
            <person name="Zou Z."/>
            <person name="Butcher R.A."/>
            <person name="Sun J."/>
        </authorList>
    </citation>
    <scope>NUCLEOTIDE SEQUENCE</scope>
</reference>
<evidence type="ECO:0000256" key="1">
    <source>
        <dbReference type="ARBA" id="ARBA00004479"/>
    </source>
</evidence>
<feature type="disulfide bond" evidence="13">
    <location>
        <begin position="1183"/>
        <end position="1195"/>
    </location>
</feature>
<dbReference type="Pfam" id="PF00057">
    <property type="entry name" value="Ldl_recept_a"/>
    <property type="match status" value="12"/>
</dbReference>
<feature type="disulfide bond" evidence="13">
    <location>
        <begin position="1102"/>
        <end position="1114"/>
    </location>
</feature>
<feature type="disulfide bond" evidence="13">
    <location>
        <begin position="959"/>
        <end position="974"/>
    </location>
</feature>
<dbReference type="PROSITE" id="PS50068">
    <property type="entry name" value="LDLRA_2"/>
    <property type="match status" value="13"/>
</dbReference>
<evidence type="ECO:0000256" key="6">
    <source>
        <dbReference type="ARBA" id="ARBA00022729"/>
    </source>
</evidence>
<evidence type="ECO:0000256" key="2">
    <source>
        <dbReference type="ARBA" id="ARBA00009939"/>
    </source>
</evidence>
<dbReference type="InterPro" id="IPR018097">
    <property type="entry name" value="EGF_Ca-bd_CS"/>
</dbReference>
<feature type="disulfide bond" evidence="13">
    <location>
        <begin position="1165"/>
        <end position="1180"/>
    </location>
</feature>
<evidence type="ECO:0000256" key="3">
    <source>
        <dbReference type="ARBA" id="ARBA00022536"/>
    </source>
</evidence>
<feature type="transmembrane region" description="Helical" evidence="15">
    <location>
        <begin position="1688"/>
        <end position="1710"/>
    </location>
</feature>
<dbReference type="SUPFAM" id="SSF57196">
    <property type="entry name" value="EGF/Laminin"/>
    <property type="match status" value="2"/>
</dbReference>
<dbReference type="PROSITE" id="PS01186">
    <property type="entry name" value="EGF_2"/>
    <property type="match status" value="2"/>
</dbReference>
<dbReference type="PANTHER" id="PTHR22722">
    <property type="entry name" value="LOW-DENSITY LIPOPROTEIN RECEPTOR-RELATED PROTEIN 2-RELATED"/>
    <property type="match status" value="1"/>
</dbReference>
<evidence type="ECO:0000256" key="16">
    <source>
        <dbReference type="SAM" id="SignalP"/>
    </source>
</evidence>
<dbReference type="PROSITE" id="PS01209">
    <property type="entry name" value="LDLRA_1"/>
    <property type="match status" value="9"/>
</dbReference>
<dbReference type="Gene3D" id="4.10.400.10">
    <property type="entry name" value="Low-density Lipoprotein Receptor"/>
    <property type="match status" value="13"/>
</dbReference>
<dbReference type="Pfam" id="PF14670">
    <property type="entry name" value="FXa_inhibition"/>
    <property type="match status" value="1"/>
</dbReference>
<dbReference type="PRINTS" id="PR00261">
    <property type="entry name" value="LDLRECEPTOR"/>
</dbReference>
<sequence>MFKRMVTVILLLGIVATTSAFLDSFYWISSKNNCTTNQFVCKNGNCVPTSSRCNENNDCGDGSDEESCDLILCKEPVYYRCKNNRCISKSFVCDGDDDCGDFSDEQKCSGQIDQPITCETGQWQCSDKKLCIPNDWVCNGESDCADHSDEGIGCTSKISCDGFKCNNGHCIPKEWICDGNDDCNDKSDEQNCEYHFNIQKCNMDEQKFLCADNKTCIDLHKTCNHHRDCPDNSDEGSMCVSKVTSCADHHCSHDCVLLPSGPKCLCPIGYHNIDEKNCQDINECERYGVCDQKCKNTPGSYECYCDSKYILQSDKRTCKAEGGEAIMIFSSKTEIRGYTLQSELYYSVAKRLKQVVGVHYDGHHIYWTDIFAEHESIVRSIEDGSEKELLVTSGLGLPEDLAVDWLTGNIYFTDAEKQHIGVCTNTGDHCTILVNSDIRKPRGIVLNVHRGDMYWTDWGNPAEIAYSLMDGTDDRPFVSEDIHWPNGLALDYPNERLYWTDAKKMSLESIRLDGTDRRIVLEGIVKHPYAIAVFENNLYWSDWATHSIQSCDKFFGKRHHTIIKDSKEYIYGMSIFHSALHGRNNNPCDNAFCSDICLLKEQGYSCACPQHKVLSHDKHICREVKRKQMLIVGFKDVLIQVEHQVLGKHDVTTISSIAKNIGCLAFDSITNSLLISDLDTKKIISTNLNTGVSETLDIHGLGKISAMEFDPMGNNLYMCDVTKAIVEVVDLNTMHRKILLHDMHDEIPEAIALVPEEGVMFISLRKTGSKLTHIDRLAMDGSGRTHVVEQGLVGPVSVHYDSDVHRVFFADAGTGNIESTSVEGDDRHGFRSLPTYPVALTSLHYDIFWVNEYSKRLYWAEKNSSTNFNKKITLDIPSNIEKLHLVSVTPKKHHISPCLRNNGGCSHLCLMSHKSIVCACPVGWDLMPNNHTCIKREHCMDTEYLCYDSNMCILKSLRCNGHKDCSFGEDEKDCKPPRKCPSDLFECNNGECLTQEKVCDYNYDCKDKSDEHNCEDKNKKKICPPLHFACGDGKCISKRFQCDGVNDCEDHSDEERCSSKECEFNEFRCNSGTCIPKSWECDHDYDCDDFSDEHAQCASVLCPPTMYTCLNGKCIDKQLMCDNMDDCGDNSDEFACNKVSPENCGEDEFACSSNKSICVLNSAKCNGTSECPHHEDEKDCSECNIDDFSCKNKKCIPVQWICDGIDDCGDNTDEKTELCTHSLDVTSSVTHISCENGFRCKSGHCIALTSVCDGKHDCYDDSDEEGLCLTACDTTKHPCSQVCVSTPTGPMCKCNPGYKLMGDGHTCEDLNECSINPPICSQLCNNNDGSYICDCFNGYLLRPDKTSCKAEGPPMSLIFTSNNQIRSLSQKTNSLSIIYSSDMPKITGLDFILKSKSVYFSIEITGTIHRINQGTQLREYIEHVGQPQKISVDWASQNVYFYNADTETKSINVCNFEGMVCAKLIDIDTHRQVSALAVDSLNKVMFYSVTSWWVLNSPSYVIYKCNLDGSGKVELVKFDKGYVTDLAFDFNTKHLYFIDQHEAKISMVNYEGKMKTLLFTVEARPIGLKFFENHLFYLTSGGYMFKCKLFDNRNCQNFKLHSYSSDFFTIVQDSLQPKLENVCRNHTCSYLCLPSESQYKCLCSDGKIVSKSEKCSDILGESDDDGRKFEVHSISVKQNDPNKKNTSVIVMGILLPILIIVIVTVVVIFVRRKNSGSFNVSIRFYNPDSTSKNLLTDEKPLLKPGQHEYSNPVHFSEDYPDISPSSVAKKLNEMGTV</sequence>
<evidence type="ECO:0000256" key="15">
    <source>
        <dbReference type="SAM" id="Phobius"/>
    </source>
</evidence>
<feature type="disulfide bond" evidence="13">
    <location>
        <begin position="1190"/>
        <end position="1208"/>
    </location>
</feature>
<dbReference type="InterPro" id="IPR049883">
    <property type="entry name" value="NOTCH1_EGF-like"/>
</dbReference>
<comment type="caution">
    <text evidence="13">Lacks conserved residue(s) required for the propagation of feature annotation.</text>
</comment>
<keyword evidence="6 16" id="KW-0732">Signal</keyword>
<feature type="disulfide bond" evidence="13">
    <location>
        <begin position="81"/>
        <end position="99"/>
    </location>
</feature>
<feature type="domain" description="EGF-like" evidence="17">
    <location>
        <begin position="264"/>
        <end position="278"/>
    </location>
</feature>
<dbReference type="Pfam" id="PF00058">
    <property type="entry name" value="Ldl_recept_b"/>
    <property type="match status" value="2"/>
</dbReference>
<dbReference type="Gene3D" id="2.10.25.10">
    <property type="entry name" value="Laminin"/>
    <property type="match status" value="4"/>
</dbReference>
<dbReference type="InterPro" id="IPR001881">
    <property type="entry name" value="EGF-like_Ca-bd_dom"/>
</dbReference>
<feature type="disulfide bond" evidence="13">
    <location>
        <begin position="1030"/>
        <end position="1048"/>
    </location>
</feature>
<dbReference type="FunFam" id="4.10.400.10:FF:000002">
    <property type="entry name" value="Low-density lipoprotein receptor-related protein 1"/>
    <property type="match status" value="1"/>
</dbReference>
<dbReference type="CDD" id="cd00112">
    <property type="entry name" value="LDLa"/>
    <property type="match status" value="12"/>
</dbReference>
<evidence type="ECO:0000256" key="13">
    <source>
        <dbReference type="PROSITE-ProRule" id="PRU00124"/>
    </source>
</evidence>
<dbReference type="SMART" id="SM00179">
    <property type="entry name" value="EGF_CA"/>
    <property type="match status" value="4"/>
</dbReference>
<feature type="disulfide bond" evidence="13">
    <location>
        <begin position="987"/>
        <end position="1005"/>
    </location>
</feature>
<feature type="disulfide bond" evidence="13">
    <location>
        <begin position="999"/>
        <end position="1014"/>
    </location>
</feature>
<dbReference type="PROSITE" id="PS51120">
    <property type="entry name" value="LDLRB"/>
    <property type="match status" value="3"/>
</dbReference>
<accession>A0A1B1UZF6</accession>
<evidence type="ECO:0000256" key="8">
    <source>
        <dbReference type="ARBA" id="ARBA00022989"/>
    </source>
</evidence>
<keyword evidence="12" id="KW-0325">Glycoprotein</keyword>
<dbReference type="FunFam" id="2.120.10.30:FF:000241">
    <property type="entry name" value="Low-density lipoprotein receptor-related protein 6"/>
    <property type="match status" value="1"/>
</dbReference>
<evidence type="ECO:0000256" key="4">
    <source>
        <dbReference type="ARBA" id="ARBA00022583"/>
    </source>
</evidence>
<dbReference type="CDD" id="cd00054">
    <property type="entry name" value="EGF_CA"/>
    <property type="match status" value="1"/>
</dbReference>
<feature type="repeat" description="LDL-receptor class B" evidence="14">
    <location>
        <begin position="451"/>
        <end position="494"/>
    </location>
</feature>
<dbReference type="GO" id="GO:0006898">
    <property type="term" value="P:receptor-mediated endocytosis"/>
    <property type="evidence" value="ECO:0007669"/>
    <property type="project" value="TreeGrafter"/>
</dbReference>
<dbReference type="InterPro" id="IPR002172">
    <property type="entry name" value="LDrepeatLR_classA_rpt"/>
</dbReference>
<feature type="disulfide bond" evidence="13">
    <location>
        <begin position="1023"/>
        <end position="1035"/>
    </location>
</feature>
<feature type="chain" id="PRO_5008531044" evidence="16">
    <location>
        <begin position="21"/>
        <end position="1777"/>
    </location>
</feature>
<feature type="repeat" description="LDL-receptor class B" evidence="14">
    <location>
        <begin position="363"/>
        <end position="407"/>
    </location>
</feature>
<dbReference type="InterPro" id="IPR051221">
    <property type="entry name" value="LDLR-related"/>
</dbReference>
<dbReference type="SUPFAM" id="SSF57424">
    <property type="entry name" value="LDL receptor-like module"/>
    <property type="match status" value="13"/>
</dbReference>
<dbReference type="InterPro" id="IPR011042">
    <property type="entry name" value="6-blade_b-propeller_TolB-like"/>
</dbReference>
<keyword evidence="3" id="KW-0245">EGF-like domain</keyword>
<dbReference type="GO" id="GO:0005509">
    <property type="term" value="F:calcium ion binding"/>
    <property type="evidence" value="ECO:0007669"/>
    <property type="project" value="InterPro"/>
</dbReference>
<feature type="disulfide bond" evidence="13">
    <location>
        <begin position="177"/>
        <end position="192"/>
    </location>
</feature>
<evidence type="ECO:0000256" key="9">
    <source>
        <dbReference type="ARBA" id="ARBA00023136"/>
    </source>
</evidence>
<dbReference type="InterPro" id="IPR000033">
    <property type="entry name" value="LDLR_classB_rpt"/>
</dbReference>
<dbReference type="SMART" id="SM00192">
    <property type="entry name" value="LDLa"/>
    <property type="match status" value="13"/>
</dbReference>
<keyword evidence="5 15" id="KW-0812">Transmembrane</keyword>
<dbReference type="SMART" id="SM00135">
    <property type="entry name" value="LY"/>
    <property type="match status" value="11"/>
</dbReference>
<proteinExistence type="evidence at transcript level"/>
<dbReference type="SMART" id="SM00181">
    <property type="entry name" value="EGF"/>
    <property type="match status" value="7"/>
</dbReference>
<feature type="disulfide bond" evidence="13">
    <location>
        <begin position="1042"/>
        <end position="1057"/>
    </location>
</feature>
<dbReference type="Pfam" id="PF12662">
    <property type="entry name" value="cEGF"/>
    <property type="match status" value="1"/>
</dbReference>
<feature type="disulfide bond" evidence="13">
    <location>
        <begin position="1121"/>
        <end position="1136"/>
    </location>
</feature>
<evidence type="ECO:0000256" key="11">
    <source>
        <dbReference type="ARBA" id="ARBA00023170"/>
    </source>
</evidence>
<dbReference type="GO" id="GO:0042562">
    <property type="term" value="F:hormone binding"/>
    <property type="evidence" value="ECO:0007669"/>
    <property type="project" value="TreeGrafter"/>
</dbReference>
<keyword evidence="11" id="KW-0675">Receptor</keyword>
<feature type="disulfide bond" evidence="13">
    <location>
        <begin position="53"/>
        <end position="68"/>
    </location>
</feature>
<evidence type="ECO:0000256" key="10">
    <source>
        <dbReference type="ARBA" id="ARBA00023157"/>
    </source>
</evidence>
<evidence type="ECO:0000256" key="12">
    <source>
        <dbReference type="ARBA" id="ARBA00023180"/>
    </source>
</evidence>
<comment type="similarity">
    <text evidence="2">Belongs to the LDLR family.</text>
</comment>
<dbReference type="InterPro" id="IPR000742">
    <property type="entry name" value="EGF"/>
</dbReference>
<feature type="disulfide bond" evidence="13">
    <location>
        <begin position="93"/>
        <end position="108"/>
    </location>
</feature>
<keyword evidence="8 15" id="KW-1133">Transmembrane helix</keyword>
<feature type="disulfide bond" evidence="13">
    <location>
        <begin position="1062"/>
        <end position="1074"/>
    </location>
</feature>
<organism evidence="18">
    <name type="scientific">Monochamus alternatus</name>
    <name type="common">Japanese pine sawyer beetle</name>
    <dbReference type="NCBI Taxonomy" id="192382"/>
    <lineage>
        <taxon>Eukaryota</taxon>
        <taxon>Metazoa</taxon>
        <taxon>Ecdysozoa</taxon>
        <taxon>Arthropoda</taxon>
        <taxon>Hexapoda</taxon>
        <taxon>Insecta</taxon>
        <taxon>Pterygota</taxon>
        <taxon>Neoptera</taxon>
        <taxon>Endopterygota</taxon>
        <taxon>Coleoptera</taxon>
        <taxon>Polyphaga</taxon>
        <taxon>Cucujiformia</taxon>
        <taxon>Chrysomeloidea</taxon>
        <taxon>Cerambycidae</taxon>
        <taxon>Lamiinae</taxon>
        <taxon>Monochamini</taxon>
        <taxon>Monochamus</taxon>
    </lineage>
</organism>
<feature type="disulfide bond" evidence="13">
    <location>
        <begin position="41"/>
        <end position="59"/>
    </location>
</feature>